<protein>
    <submittedName>
        <fullName evidence="1">Uncharacterized protein</fullName>
    </submittedName>
</protein>
<evidence type="ECO:0000313" key="1">
    <source>
        <dbReference type="EMBL" id="KAH0564111.1"/>
    </source>
</evidence>
<organism evidence="1 2">
    <name type="scientific">Cotesia glomerata</name>
    <name type="common">Lepidopteran parasitic wasp</name>
    <name type="synonym">Apanteles glomeratus</name>
    <dbReference type="NCBI Taxonomy" id="32391"/>
    <lineage>
        <taxon>Eukaryota</taxon>
        <taxon>Metazoa</taxon>
        <taxon>Ecdysozoa</taxon>
        <taxon>Arthropoda</taxon>
        <taxon>Hexapoda</taxon>
        <taxon>Insecta</taxon>
        <taxon>Pterygota</taxon>
        <taxon>Neoptera</taxon>
        <taxon>Endopterygota</taxon>
        <taxon>Hymenoptera</taxon>
        <taxon>Apocrita</taxon>
        <taxon>Ichneumonoidea</taxon>
        <taxon>Braconidae</taxon>
        <taxon>Microgastrinae</taxon>
        <taxon>Cotesia</taxon>
    </lineage>
</organism>
<keyword evidence="2" id="KW-1185">Reference proteome</keyword>
<comment type="caution">
    <text evidence="1">The sequence shown here is derived from an EMBL/GenBank/DDBJ whole genome shotgun (WGS) entry which is preliminary data.</text>
</comment>
<evidence type="ECO:0000313" key="2">
    <source>
        <dbReference type="Proteomes" id="UP000826195"/>
    </source>
</evidence>
<gene>
    <name evidence="1" type="ORF">KQX54_009425</name>
</gene>
<sequence length="167" mass="18882">MRSLLLCTLRTHFEVPGARNSDVTQVSQKYQVDPPAEIPEIPDDTVPERSLNTPKHSENCFPLLYGNDYSESGLVRHKPKGTFSSRWKLIARIAHLHAAEEKYHMSWKVQGKYVIKYVAGNGESRSPARDRSAKENAKFLLSCRGWTDAEQSWSSYGFPTQALLSDA</sequence>
<accession>A0AAV7J2T8</accession>
<reference evidence="1 2" key="1">
    <citation type="journal article" date="2021" name="J. Hered.">
        <title>A chromosome-level genome assembly of the parasitoid wasp, Cotesia glomerata (Hymenoptera: Braconidae).</title>
        <authorList>
            <person name="Pinto B.J."/>
            <person name="Weis J.J."/>
            <person name="Gamble T."/>
            <person name="Ode P.J."/>
            <person name="Paul R."/>
            <person name="Zaspel J.M."/>
        </authorList>
    </citation>
    <scope>NUCLEOTIDE SEQUENCE [LARGE SCALE GENOMIC DNA]</scope>
    <source>
        <strain evidence="1">CgM1</strain>
    </source>
</reference>
<name>A0AAV7J2T8_COTGL</name>
<dbReference type="Proteomes" id="UP000826195">
    <property type="component" value="Unassembled WGS sequence"/>
</dbReference>
<dbReference type="AlphaFoldDB" id="A0AAV7J2T8"/>
<dbReference type="EMBL" id="JAHXZJ010000002">
    <property type="protein sequence ID" value="KAH0564111.1"/>
    <property type="molecule type" value="Genomic_DNA"/>
</dbReference>
<proteinExistence type="predicted"/>